<evidence type="ECO:0000256" key="1">
    <source>
        <dbReference type="ARBA" id="ARBA00004828"/>
    </source>
</evidence>
<feature type="site" description="Transition state stabilizer" evidence="9">
    <location>
        <position position="215"/>
    </location>
</feature>
<keyword evidence="3 9" id="KW-0028">Amino-acid biosynthesis</keyword>
<reference evidence="11 12" key="1">
    <citation type="submission" date="2018-03" db="EMBL/GenBank/DDBJ databases">
        <title>Genomic Encyclopedia of Type Strains, Phase III (KMG-III): the genomes of soil and plant-associated and newly described type strains.</title>
        <authorList>
            <person name="Whitman W."/>
        </authorList>
    </citation>
    <scope>NUCLEOTIDE SEQUENCE [LARGE SCALE GENOMIC DNA]</scope>
    <source>
        <strain evidence="11 12">CGMCC 1.07653</strain>
    </source>
</reference>
<keyword evidence="2 9" id="KW-0055">Arginine biosynthesis</keyword>
<dbReference type="GO" id="GO:0042450">
    <property type="term" value="P:L-arginine biosynthetic process via ornithine"/>
    <property type="evidence" value="ECO:0007669"/>
    <property type="project" value="UniProtKB-UniRule"/>
</dbReference>
<dbReference type="PANTHER" id="PTHR23342">
    <property type="entry name" value="N-ACETYLGLUTAMATE SYNTHASE"/>
    <property type="match status" value="1"/>
</dbReference>
<dbReference type="Pfam" id="PF00696">
    <property type="entry name" value="AA_kinase"/>
    <property type="match status" value="1"/>
</dbReference>
<dbReference type="GO" id="GO:0005524">
    <property type="term" value="F:ATP binding"/>
    <property type="evidence" value="ECO:0007669"/>
    <property type="project" value="UniProtKB-UniRule"/>
</dbReference>
<comment type="function">
    <text evidence="9">Catalyzes the ATP-dependent phosphorylation of N-acetyl-L-glutamate.</text>
</comment>
<dbReference type="HAMAP" id="MF_00082">
    <property type="entry name" value="ArgB"/>
    <property type="match status" value="1"/>
</dbReference>
<evidence type="ECO:0000259" key="10">
    <source>
        <dbReference type="Pfam" id="PF00696"/>
    </source>
</evidence>
<comment type="catalytic activity">
    <reaction evidence="8 9">
        <text>N-acetyl-L-glutamate + ATP = N-acetyl-L-glutamyl 5-phosphate + ADP</text>
        <dbReference type="Rhea" id="RHEA:14629"/>
        <dbReference type="ChEBI" id="CHEBI:30616"/>
        <dbReference type="ChEBI" id="CHEBI:44337"/>
        <dbReference type="ChEBI" id="CHEBI:57936"/>
        <dbReference type="ChEBI" id="CHEBI:456216"/>
        <dbReference type="EC" id="2.7.2.8"/>
    </reaction>
</comment>
<dbReference type="GO" id="GO:0005737">
    <property type="term" value="C:cytoplasm"/>
    <property type="evidence" value="ECO:0007669"/>
    <property type="project" value="UniProtKB-SubCell"/>
</dbReference>
<evidence type="ECO:0000256" key="6">
    <source>
        <dbReference type="ARBA" id="ARBA00022777"/>
    </source>
</evidence>
<evidence type="ECO:0000256" key="5">
    <source>
        <dbReference type="ARBA" id="ARBA00022741"/>
    </source>
</evidence>
<keyword evidence="9" id="KW-0963">Cytoplasm</keyword>
<evidence type="ECO:0000256" key="7">
    <source>
        <dbReference type="ARBA" id="ARBA00022840"/>
    </source>
</evidence>
<dbReference type="FunFam" id="3.40.1160.10:FF:000004">
    <property type="entry name" value="Acetylglutamate kinase"/>
    <property type="match status" value="1"/>
</dbReference>
<dbReference type="AlphaFoldDB" id="A0A2P8HXK0"/>
<dbReference type="Gene3D" id="3.40.1160.10">
    <property type="entry name" value="Acetylglutamate kinase-like"/>
    <property type="match status" value="1"/>
</dbReference>
<dbReference type="Proteomes" id="UP000242310">
    <property type="component" value="Unassembled WGS sequence"/>
</dbReference>
<comment type="caution">
    <text evidence="11">The sequence shown here is derived from an EMBL/GenBank/DDBJ whole genome shotgun (WGS) entry which is preliminary data.</text>
</comment>
<dbReference type="InterPro" id="IPR004662">
    <property type="entry name" value="AcgluKinase_fam"/>
</dbReference>
<evidence type="ECO:0000313" key="11">
    <source>
        <dbReference type="EMBL" id="PSL50940.1"/>
    </source>
</evidence>
<dbReference type="InterPro" id="IPR037528">
    <property type="entry name" value="ArgB"/>
</dbReference>
<dbReference type="InterPro" id="IPR036393">
    <property type="entry name" value="AceGlu_kinase-like_sf"/>
</dbReference>
<dbReference type="RefSeq" id="WP_106587655.1">
    <property type="nucleotide sequence ID" value="NZ_PYAV01000002.1"/>
</dbReference>
<proteinExistence type="inferred from homology"/>
<dbReference type="SUPFAM" id="SSF53633">
    <property type="entry name" value="Carbamate kinase-like"/>
    <property type="match status" value="1"/>
</dbReference>
<dbReference type="CDD" id="cd04238">
    <property type="entry name" value="AAK_NAGK-like"/>
    <property type="match status" value="1"/>
</dbReference>
<comment type="subcellular location">
    <subcellularLocation>
        <location evidence="9">Cytoplasm</location>
    </subcellularLocation>
</comment>
<accession>A0A2P8HXK0</accession>
<keyword evidence="12" id="KW-1185">Reference proteome</keyword>
<dbReference type="PIRSF" id="PIRSF000728">
    <property type="entry name" value="NAGK"/>
    <property type="match status" value="1"/>
</dbReference>
<feature type="binding site" evidence="9">
    <location>
        <position position="63"/>
    </location>
    <ligand>
        <name>substrate</name>
    </ligand>
</feature>
<dbReference type="InterPro" id="IPR001048">
    <property type="entry name" value="Asp/Glu/Uridylate_kinase"/>
</dbReference>
<feature type="domain" description="Aspartate/glutamate/uridylate kinase" evidence="10">
    <location>
        <begin position="4"/>
        <end position="234"/>
    </location>
</feature>
<keyword evidence="5 9" id="KW-0547">Nucleotide-binding</keyword>
<dbReference type="GO" id="GO:0003991">
    <property type="term" value="F:acetylglutamate kinase activity"/>
    <property type="evidence" value="ECO:0007669"/>
    <property type="project" value="UniProtKB-UniRule"/>
</dbReference>
<feature type="site" description="Transition state stabilizer" evidence="9">
    <location>
        <position position="8"/>
    </location>
</feature>
<name>A0A2P8HXK0_9BACI</name>
<evidence type="ECO:0000256" key="4">
    <source>
        <dbReference type="ARBA" id="ARBA00022679"/>
    </source>
</evidence>
<comment type="pathway">
    <text evidence="1 9">Amino-acid biosynthesis; L-arginine biosynthesis; N(2)-acetyl-L-ornithine from L-glutamate: step 2/4.</text>
</comment>
<comment type="similarity">
    <text evidence="9">Belongs to the acetylglutamate kinase family. ArgB subfamily.</text>
</comment>
<keyword evidence="7 9" id="KW-0067">ATP-binding</keyword>
<feature type="binding site" evidence="9">
    <location>
        <position position="156"/>
    </location>
    <ligand>
        <name>substrate</name>
    </ligand>
</feature>
<evidence type="ECO:0000313" key="12">
    <source>
        <dbReference type="Proteomes" id="UP000242310"/>
    </source>
</evidence>
<dbReference type="OrthoDB" id="9803155at2"/>
<dbReference type="NCBIfam" id="TIGR00761">
    <property type="entry name" value="argB"/>
    <property type="match status" value="1"/>
</dbReference>
<protein>
    <recommendedName>
        <fullName evidence="9">Acetylglutamate kinase</fullName>
        <ecNumber evidence="9">2.7.2.8</ecNumber>
    </recommendedName>
    <alternativeName>
        <fullName evidence="9">N-acetyl-L-glutamate 5-phosphotransferase</fullName>
    </alternativeName>
    <alternativeName>
        <fullName evidence="9">NAG kinase</fullName>
        <shortName evidence="9">NAGK</shortName>
    </alternativeName>
</protein>
<feature type="binding site" evidence="9">
    <location>
        <begin position="41"/>
        <end position="42"/>
    </location>
    <ligand>
        <name>substrate</name>
    </ligand>
</feature>
<gene>
    <name evidence="9" type="primary">argB</name>
    <name evidence="11" type="ORF">B0H94_102217</name>
</gene>
<evidence type="ECO:0000256" key="9">
    <source>
        <dbReference type="HAMAP-Rule" id="MF_00082"/>
    </source>
</evidence>
<dbReference type="UniPathway" id="UPA00068">
    <property type="reaction ID" value="UER00107"/>
</dbReference>
<evidence type="ECO:0000256" key="3">
    <source>
        <dbReference type="ARBA" id="ARBA00022605"/>
    </source>
</evidence>
<dbReference type="EC" id="2.7.2.8" evidence="9"/>
<organism evidence="11 12">
    <name type="scientific">Salsuginibacillus halophilus</name>
    <dbReference type="NCBI Taxonomy" id="517424"/>
    <lineage>
        <taxon>Bacteria</taxon>
        <taxon>Bacillati</taxon>
        <taxon>Bacillota</taxon>
        <taxon>Bacilli</taxon>
        <taxon>Bacillales</taxon>
        <taxon>Bacillaceae</taxon>
        <taxon>Salsuginibacillus</taxon>
    </lineage>
</organism>
<evidence type="ECO:0000256" key="2">
    <source>
        <dbReference type="ARBA" id="ARBA00022571"/>
    </source>
</evidence>
<keyword evidence="4 9" id="KW-0808">Transferase</keyword>
<sequence length="265" mass="27463">MEGIVVVKCGGSTVTSLTEAFFQELVELKKYGRHPVIVHGGGPVINEMLETFQVETTFVNGLRKTTPEVFQVAEMVLSGQVNKMIVEKIQEAGGQAAGISCADGPIVQAEVIDEVQLGLVGQPADTDPSLIYSLCEAGIIPVVSPVSQNKAGGRLNVNADTAAGAVAEACCAEEMVFVTDVPGVQAEGEVIPTLTKEEAKALLQDETIYGGMIPKVQAAMNCLDGHVKKVVIASGTAAEKPADGTIQGTAITAGTTPAEQKVETG</sequence>
<evidence type="ECO:0000256" key="8">
    <source>
        <dbReference type="ARBA" id="ARBA00048141"/>
    </source>
</evidence>
<keyword evidence="6 9" id="KW-0418">Kinase</keyword>
<dbReference type="EMBL" id="PYAV01000002">
    <property type="protein sequence ID" value="PSL50940.1"/>
    <property type="molecule type" value="Genomic_DNA"/>
</dbReference>
<dbReference type="PANTHER" id="PTHR23342:SF0">
    <property type="entry name" value="N-ACETYLGLUTAMATE SYNTHASE, MITOCHONDRIAL"/>
    <property type="match status" value="1"/>
</dbReference>